<keyword evidence="2" id="KW-1185">Reference proteome</keyword>
<sequence>MHVLMAWGDVRFSISTLAYDELSRSLAARVSPQAIVGARPTLHHMGLEQETLGLSATLFPYHLPNNRGLSQLHVLRASVGTSELLIAGAGGMGTALDHWVLKSVGDTQTEIHPNGTGQKIAVTLELLYDGRARSPAARVALAGLFG</sequence>
<dbReference type="RefSeq" id="WP_184046686.1">
    <property type="nucleotide sequence ID" value="NZ_JACIGK010000025.1"/>
</dbReference>
<reference evidence="1 2" key="1">
    <citation type="submission" date="2020-08" db="EMBL/GenBank/DDBJ databases">
        <title>Genome sequencing of Purple Non-Sulfur Bacteria from various extreme environments.</title>
        <authorList>
            <person name="Mayer M."/>
        </authorList>
    </citation>
    <scope>NUCLEOTIDE SEQUENCE [LARGE SCALE GENOMIC DNA]</scope>
    <source>
        <strain evidence="1 2">JA131</strain>
    </source>
</reference>
<evidence type="ECO:0000313" key="2">
    <source>
        <dbReference type="Proteomes" id="UP000554286"/>
    </source>
</evidence>
<name>A0A7W6WAV6_9PROT</name>
<comment type="caution">
    <text evidence="1">The sequence shown here is derived from an EMBL/GenBank/DDBJ whole genome shotgun (WGS) entry which is preliminary data.</text>
</comment>
<dbReference type="AlphaFoldDB" id="A0A7W6WAV6"/>
<dbReference type="Pfam" id="PF06995">
    <property type="entry name" value="Phage_P2_GpU"/>
    <property type="match status" value="1"/>
</dbReference>
<gene>
    <name evidence="1" type="ORF">GGD89_003005</name>
</gene>
<protein>
    <submittedName>
        <fullName evidence="1">Uncharacterized protein</fullName>
    </submittedName>
</protein>
<dbReference type="Proteomes" id="UP000554286">
    <property type="component" value="Unassembled WGS sequence"/>
</dbReference>
<accession>A0A7W6WAV6</accession>
<organism evidence="1 2">
    <name type="scientific">Roseospira visakhapatnamensis</name>
    <dbReference type="NCBI Taxonomy" id="390880"/>
    <lineage>
        <taxon>Bacteria</taxon>
        <taxon>Pseudomonadati</taxon>
        <taxon>Pseudomonadota</taxon>
        <taxon>Alphaproteobacteria</taxon>
        <taxon>Rhodospirillales</taxon>
        <taxon>Rhodospirillaceae</taxon>
        <taxon>Roseospira</taxon>
    </lineage>
</organism>
<proteinExistence type="predicted"/>
<dbReference type="InterPro" id="IPR009734">
    <property type="entry name" value="Myoviridae_GpU"/>
</dbReference>
<evidence type="ECO:0000313" key="1">
    <source>
        <dbReference type="EMBL" id="MBB4267364.1"/>
    </source>
</evidence>
<dbReference type="EMBL" id="JACIGK010000025">
    <property type="protein sequence ID" value="MBB4267364.1"/>
    <property type="molecule type" value="Genomic_DNA"/>
</dbReference>